<dbReference type="InterPro" id="IPR036280">
    <property type="entry name" value="Multihaem_cyt_sf"/>
</dbReference>
<keyword evidence="2" id="KW-0349">Heme</keyword>
<dbReference type="AlphaFoldDB" id="A0A840UTM6"/>
<feature type="chain" id="PRO_5032695144" evidence="6">
    <location>
        <begin position="26"/>
        <end position="141"/>
    </location>
</feature>
<dbReference type="Proteomes" id="UP000539642">
    <property type="component" value="Unassembled WGS sequence"/>
</dbReference>
<evidence type="ECO:0000313" key="9">
    <source>
        <dbReference type="Proteomes" id="UP000539642"/>
    </source>
</evidence>
<organism evidence="8 9">
    <name type="scientific">Desulfoprunum benzoelyticum</name>
    <dbReference type="NCBI Taxonomy" id="1506996"/>
    <lineage>
        <taxon>Bacteria</taxon>
        <taxon>Pseudomonadati</taxon>
        <taxon>Thermodesulfobacteriota</taxon>
        <taxon>Desulfobulbia</taxon>
        <taxon>Desulfobulbales</taxon>
        <taxon>Desulfobulbaceae</taxon>
        <taxon>Desulfoprunum</taxon>
    </lineage>
</organism>
<evidence type="ECO:0000259" key="7">
    <source>
        <dbReference type="Pfam" id="PF02085"/>
    </source>
</evidence>
<dbReference type="CDD" id="cd08168">
    <property type="entry name" value="Cytochrom_C3"/>
    <property type="match status" value="1"/>
</dbReference>
<evidence type="ECO:0000256" key="6">
    <source>
        <dbReference type="SAM" id="SignalP"/>
    </source>
</evidence>
<dbReference type="Gene3D" id="3.90.10.10">
    <property type="entry name" value="Cytochrome C3"/>
    <property type="match status" value="1"/>
</dbReference>
<accession>A0A840UTM6</accession>
<dbReference type="InterPro" id="IPR020942">
    <property type="entry name" value="Cyt_c_III_dom"/>
</dbReference>
<evidence type="ECO:0000256" key="5">
    <source>
        <dbReference type="ARBA" id="ARBA00023004"/>
    </source>
</evidence>
<keyword evidence="9" id="KW-1185">Reference proteome</keyword>
<sequence>MIRKALACGTALAFLLCGLAFTSLAADNGPETITMTATGSDKPKPATFPHKKHQELLKCADCHHGMQDGKQVAYTEGMKIEKCEACHNPEKLAGKTKGALKLDTLKGAGHGNCLECHKEMVKKDPALKEKKLDKCTTCHTK</sequence>
<name>A0A840UTM6_9BACT</name>
<keyword evidence="5" id="KW-0408">Iron</keyword>
<dbReference type="GO" id="GO:0020037">
    <property type="term" value="F:heme binding"/>
    <property type="evidence" value="ECO:0007669"/>
    <property type="project" value="InterPro"/>
</dbReference>
<evidence type="ECO:0000256" key="3">
    <source>
        <dbReference type="ARBA" id="ARBA00022723"/>
    </source>
</evidence>
<evidence type="ECO:0000256" key="4">
    <source>
        <dbReference type="ARBA" id="ARBA00022982"/>
    </source>
</evidence>
<keyword evidence="3" id="KW-0479">Metal-binding</keyword>
<evidence type="ECO:0000256" key="1">
    <source>
        <dbReference type="ARBA" id="ARBA00022448"/>
    </source>
</evidence>
<comment type="caution">
    <text evidence="8">The sequence shown here is derived from an EMBL/GenBank/DDBJ whole genome shotgun (WGS) entry which is preliminary data.</text>
</comment>
<dbReference type="SUPFAM" id="SSF48695">
    <property type="entry name" value="Multiheme cytochromes"/>
    <property type="match status" value="1"/>
</dbReference>
<dbReference type="GO" id="GO:0009055">
    <property type="term" value="F:electron transfer activity"/>
    <property type="evidence" value="ECO:0007669"/>
    <property type="project" value="InterPro"/>
</dbReference>
<keyword evidence="6" id="KW-0732">Signal</keyword>
<dbReference type="EMBL" id="JACHEO010000001">
    <property type="protein sequence ID" value="MBB5346734.1"/>
    <property type="molecule type" value="Genomic_DNA"/>
</dbReference>
<evidence type="ECO:0000313" key="8">
    <source>
        <dbReference type="EMBL" id="MBB5346734.1"/>
    </source>
</evidence>
<protein>
    <submittedName>
        <fullName evidence="8">Nitrate/TMAO reductase-like tetraheme cytochrome c subunit</fullName>
    </submittedName>
</protein>
<evidence type="ECO:0000256" key="2">
    <source>
        <dbReference type="ARBA" id="ARBA00022617"/>
    </source>
</evidence>
<dbReference type="Pfam" id="PF02085">
    <property type="entry name" value="Cytochrom_CIII"/>
    <property type="match status" value="1"/>
</dbReference>
<reference evidence="8 9" key="1">
    <citation type="submission" date="2020-08" db="EMBL/GenBank/DDBJ databases">
        <title>Genomic Encyclopedia of Type Strains, Phase IV (KMG-IV): sequencing the most valuable type-strain genomes for metagenomic binning, comparative biology and taxonomic classification.</title>
        <authorList>
            <person name="Goeker M."/>
        </authorList>
    </citation>
    <scope>NUCLEOTIDE SEQUENCE [LARGE SCALE GENOMIC DNA]</scope>
    <source>
        <strain evidence="8 9">DSM 28570</strain>
    </source>
</reference>
<feature type="domain" description="Class III cytochrome C" evidence="7">
    <location>
        <begin position="41"/>
        <end position="139"/>
    </location>
</feature>
<feature type="signal peptide" evidence="6">
    <location>
        <begin position="1"/>
        <end position="25"/>
    </location>
</feature>
<keyword evidence="1" id="KW-0813">Transport</keyword>
<dbReference type="RefSeq" id="WP_183347832.1">
    <property type="nucleotide sequence ID" value="NZ_JACHEO010000001.1"/>
</dbReference>
<dbReference type="GO" id="GO:0046872">
    <property type="term" value="F:metal ion binding"/>
    <property type="evidence" value="ECO:0007669"/>
    <property type="project" value="UniProtKB-KW"/>
</dbReference>
<proteinExistence type="predicted"/>
<gene>
    <name evidence="8" type="ORF">HNQ81_000441</name>
</gene>
<keyword evidence="4" id="KW-0249">Electron transport</keyword>